<reference evidence="2" key="1">
    <citation type="submission" date="2020-11" db="EMBL/GenBank/DDBJ databases">
        <authorList>
            <consortium name="DOE Joint Genome Institute"/>
            <person name="Ahrendt S."/>
            <person name="Riley R."/>
            <person name="Andreopoulos W."/>
            <person name="Labutti K."/>
            <person name="Pangilinan J."/>
            <person name="Ruiz-Duenas F.J."/>
            <person name="Barrasa J.M."/>
            <person name="Sanchez-Garcia M."/>
            <person name="Camarero S."/>
            <person name="Miyauchi S."/>
            <person name="Serrano A."/>
            <person name="Linde D."/>
            <person name="Babiker R."/>
            <person name="Drula E."/>
            <person name="Ayuso-Fernandez I."/>
            <person name="Pacheco R."/>
            <person name="Padilla G."/>
            <person name="Ferreira P."/>
            <person name="Barriuso J."/>
            <person name="Kellner H."/>
            <person name="Castanera R."/>
            <person name="Alfaro M."/>
            <person name="Ramirez L."/>
            <person name="Pisabarro A.G."/>
            <person name="Kuo A."/>
            <person name="Tritt A."/>
            <person name="Lipzen A."/>
            <person name="He G."/>
            <person name="Yan M."/>
            <person name="Ng V."/>
            <person name="Cullen D."/>
            <person name="Martin F."/>
            <person name="Rosso M.-N."/>
            <person name="Henrissat B."/>
            <person name="Hibbett D."/>
            <person name="Martinez A.T."/>
            <person name="Grigoriev I.V."/>
        </authorList>
    </citation>
    <scope>NUCLEOTIDE SEQUENCE</scope>
    <source>
        <strain evidence="2">MF-IS2</strain>
    </source>
</reference>
<feature type="compositionally biased region" description="Polar residues" evidence="1">
    <location>
        <begin position="88"/>
        <end position="106"/>
    </location>
</feature>
<feature type="region of interest" description="Disordered" evidence="1">
    <location>
        <begin position="210"/>
        <end position="239"/>
    </location>
</feature>
<feature type="region of interest" description="Disordered" evidence="1">
    <location>
        <begin position="1"/>
        <end position="21"/>
    </location>
</feature>
<sequence length="265" mass="29119">MHDPGHLGSFDDGDTSCQEPTGDVIVSSIEIIVADLLFDRVLVSSTTALNAKKVLKDRKAGGKEPPTQQEKQPPASNKNSSQTSTNNPQLHATPTHIPTETPNHSTCHPKFQSRYWVLNFMKGSTTPLGQPAGLFRRRGGGSINRDEESEARHNCQVNWQIPEPYSPPEGEDRIGGPGKGKQLLRAGGNSLKPKALALVHIARHLHFRVQSQTAARNAQRRRSSNAPTHSTGSARLRTRREMMERQDNNCEWNVGGMGGVEYDHG</sequence>
<name>A0A9P6C8A3_9AGAR</name>
<comment type="caution">
    <text evidence="2">The sequence shown here is derived from an EMBL/GenBank/DDBJ whole genome shotgun (WGS) entry which is preliminary data.</text>
</comment>
<dbReference type="Proteomes" id="UP000807342">
    <property type="component" value="Unassembled WGS sequence"/>
</dbReference>
<gene>
    <name evidence="2" type="ORF">P691DRAFT_783283</name>
</gene>
<evidence type="ECO:0000313" key="2">
    <source>
        <dbReference type="EMBL" id="KAF9452725.1"/>
    </source>
</evidence>
<feature type="compositionally biased region" description="Low complexity" evidence="1">
    <location>
        <begin position="63"/>
        <end position="87"/>
    </location>
</feature>
<dbReference type="EMBL" id="MU151068">
    <property type="protein sequence ID" value="KAF9452725.1"/>
    <property type="molecule type" value="Genomic_DNA"/>
</dbReference>
<dbReference type="AlphaFoldDB" id="A0A9P6C8A3"/>
<evidence type="ECO:0000313" key="3">
    <source>
        <dbReference type="Proteomes" id="UP000807342"/>
    </source>
</evidence>
<evidence type="ECO:0000256" key="1">
    <source>
        <dbReference type="SAM" id="MobiDB-lite"/>
    </source>
</evidence>
<proteinExistence type="predicted"/>
<feature type="compositionally biased region" description="Basic and acidic residues" evidence="1">
    <location>
        <begin position="144"/>
        <end position="153"/>
    </location>
</feature>
<keyword evidence="3" id="KW-1185">Reference proteome</keyword>
<accession>A0A9P6C8A3</accession>
<feature type="region of interest" description="Disordered" evidence="1">
    <location>
        <begin position="131"/>
        <end position="182"/>
    </location>
</feature>
<organism evidence="2 3">
    <name type="scientific">Macrolepiota fuliginosa MF-IS2</name>
    <dbReference type="NCBI Taxonomy" id="1400762"/>
    <lineage>
        <taxon>Eukaryota</taxon>
        <taxon>Fungi</taxon>
        <taxon>Dikarya</taxon>
        <taxon>Basidiomycota</taxon>
        <taxon>Agaricomycotina</taxon>
        <taxon>Agaricomycetes</taxon>
        <taxon>Agaricomycetidae</taxon>
        <taxon>Agaricales</taxon>
        <taxon>Agaricineae</taxon>
        <taxon>Agaricaceae</taxon>
        <taxon>Macrolepiota</taxon>
    </lineage>
</organism>
<protein>
    <submittedName>
        <fullName evidence="2">Uncharacterized protein</fullName>
    </submittedName>
</protein>
<feature type="region of interest" description="Disordered" evidence="1">
    <location>
        <begin position="56"/>
        <end position="106"/>
    </location>
</feature>